<dbReference type="OrthoDB" id="438291at2759"/>
<evidence type="ECO:0000259" key="1">
    <source>
        <dbReference type="Pfam" id="PF22698"/>
    </source>
</evidence>
<name>A0A9P6F0Z0_9FUNG</name>
<keyword evidence="3" id="KW-1185">Reference proteome</keyword>
<dbReference type="SUPFAM" id="SSF55347">
    <property type="entry name" value="Glyceraldehyde-3-phosphate dehydrogenase-like, C-terminal domain"/>
    <property type="match status" value="1"/>
</dbReference>
<feature type="domain" description="N-acetyl-gamma-glutamyl-phosphate reductase dimerisation" evidence="1">
    <location>
        <begin position="8"/>
        <end position="93"/>
    </location>
</feature>
<dbReference type="Pfam" id="PF22698">
    <property type="entry name" value="Semialdhyde_dhC_1"/>
    <property type="match status" value="1"/>
</dbReference>
<gene>
    <name evidence="2" type="primary">ARG6</name>
    <name evidence="2" type="ORF">BGW38_009871</name>
</gene>
<comment type="caution">
    <text evidence="2">The sequence shown here is derived from an EMBL/GenBank/DDBJ whole genome shotgun (WGS) entry which is preliminary data.</text>
</comment>
<dbReference type="AlphaFoldDB" id="A0A9P6F0Z0"/>
<organism evidence="2 3">
    <name type="scientific">Lunasporangiospora selenospora</name>
    <dbReference type="NCBI Taxonomy" id="979761"/>
    <lineage>
        <taxon>Eukaryota</taxon>
        <taxon>Fungi</taxon>
        <taxon>Fungi incertae sedis</taxon>
        <taxon>Mucoromycota</taxon>
        <taxon>Mortierellomycotina</taxon>
        <taxon>Mortierellomycetes</taxon>
        <taxon>Mortierellales</taxon>
        <taxon>Mortierellaceae</taxon>
        <taxon>Lunasporangiospora</taxon>
    </lineage>
</organism>
<dbReference type="EMBL" id="JAABOA010007546">
    <property type="protein sequence ID" value="KAF9540441.1"/>
    <property type="molecule type" value="Genomic_DNA"/>
</dbReference>
<sequence length="121" mass="13451">VPSSRPTMIIPYSLTNHIRGCEVSHQLGHEIHFMPHVALFFQRISLTVNIPLNKAMNLWTSVGIRELYEAAYESEKLVHVVKGGIPVVKACALEDLVFTRTARGGRLLSLGLGEYTVIPLD</sequence>
<accession>A0A9P6F0Z0</accession>
<evidence type="ECO:0000313" key="3">
    <source>
        <dbReference type="Proteomes" id="UP000780801"/>
    </source>
</evidence>
<dbReference type="Gene3D" id="3.30.360.10">
    <property type="entry name" value="Dihydrodipicolinate Reductase, domain 2"/>
    <property type="match status" value="1"/>
</dbReference>
<protein>
    <submittedName>
        <fullName evidence="2">Protein arg-6, mitochondrial</fullName>
    </submittedName>
</protein>
<evidence type="ECO:0000313" key="2">
    <source>
        <dbReference type="EMBL" id="KAF9540441.1"/>
    </source>
</evidence>
<dbReference type="Proteomes" id="UP000780801">
    <property type="component" value="Unassembled WGS sequence"/>
</dbReference>
<feature type="non-terminal residue" evidence="2">
    <location>
        <position position="1"/>
    </location>
</feature>
<dbReference type="InterPro" id="IPR058924">
    <property type="entry name" value="AGPR_dimerisation_dom"/>
</dbReference>
<proteinExistence type="predicted"/>
<reference evidence="2" key="1">
    <citation type="journal article" date="2020" name="Fungal Divers.">
        <title>Resolving the Mortierellaceae phylogeny through synthesis of multi-gene phylogenetics and phylogenomics.</title>
        <authorList>
            <person name="Vandepol N."/>
            <person name="Liber J."/>
            <person name="Desiro A."/>
            <person name="Na H."/>
            <person name="Kennedy M."/>
            <person name="Barry K."/>
            <person name="Grigoriev I.V."/>
            <person name="Miller A.N."/>
            <person name="O'Donnell K."/>
            <person name="Stajich J.E."/>
            <person name="Bonito G."/>
        </authorList>
    </citation>
    <scope>NUCLEOTIDE SEQUENCE</scope>
    <source>
        <strain evidence="2">KOD1015</strain>
    </source>
</reference>